<dbReference type="InterPro" id="IPR010679">
    <property type="entry name" value="DUF1254"/>
</dbReference>
<protein>
    <recommendedName>
        <fullName evidence="6">Cell envelope protein</fullName>
    </recommendedName>
</protein>
<feature type="domain" description="DUF1214" evidence="2">
    <location>
        <begin position="352"/>
        <end position="462"/>
    </location>
</feature>
<evidence type="ECO:0008006" key="6">
    <source>
        <dbReference type="Google" id="ProtNLM"/>
    </source>
</evidence>
<dbReference type="Gene3D" id="2.60.40.1610">
    <property type="entry name" value="Domain of unknown function DUF1254"/>
    <property type="match status" value="1"/>
</dbReference>
<dbReference type="Proteomes" id="UP000466187">
    <property type="component" value="Chromosome"/>
</dbReference>
<dbReference type="KEGG" id="mgad:MGAD_10680"/>
<sequence length="478" mass="52337">MHRIIAIVVTSLVLLAGCSTQTGEEDAVSTPPPPVPAAVTPEETRAIAKEAYIYGFPMVDNYRVMYSYFVNKEDPEYKGGWNEVLSTAQVYTPEDKAVQTPNSDTPYSAVGADLRAEPLVLTVPPIEQDRYYSLQFVDLYTYNMAYVGSRTTGNGGGKYLLAGPNWQGEKPAGINEVIRSDTDLAMVLYRTQLLGPSDIDQVKKIQAGYQATPLSVYLNQPAPPPAPPIDFVPPLTRDQQKTSPQFFEILSFALRFAPTLPSEKDLRARFATIGVGPDGSFDADELSPPIRAAIEGGMTDAWTEFDAFKKEKVDTGEVGSAQFFGTAEDLKDNYLYRMAGAVFGIYGNTAAEALYPGIVNDSTGAPLTGADKYVVKFPAGQLPPVNAFWSLTMYELPQSLLVANPMQRYLINSPMLPSLLRDPDGGYTIYVQNASPGIEKEANWLPAPKGPFQMVLRLYWPKPDALNGTWKPPQAVKT</sequence>
<feature type="chain" id="PRO_5039035847" description="Cell envelope protein" evidence="1">
    <location>
        <begin position="23"/>
        <end position="478"/>
    </location>
</feature>
<dbReference type="SUPFAM" id="SSF160935">
    <property type="entry name" value="VPA0735-like"/>
    <property type="match status" value="1"/>
</dbReference>
<dbReference type="PROSITE" id="PS51257">
    <property type="entry name" value="PROKAR_LIPOPROTEIN"/>
    <property type="match status" value="1"/>
</dbReference>
<dbReference type="InterPro" id="IPR037049">
    <property type="entry name" value="DUF1214_C_sf"/>
</dbReference>
<accession>A0A7I7WJQ9</accession>
<evidence type="ECO:0000313" key="4">
    <source>
        <dbReference type="EMBL" id="BBZ16733.1"/>
    </source>
</evidence>
<dbReference type="PANTHER" id="PTHR36509">
    <property type="entry name" value="BLL3101 PROTEIN"/>
    <property type="match status" value="1"/>
</dbReference>
<evidence type="ECO:0000259" key="2">
    <source>
        <dbReference type="Pfam" id="PF06742"/>
    </source>
</evidence>
<dbReference type="Pfam" id="PF06742">
    <property type="entry name" value="DUF1214"/>
    <property type="match status" value="1"/>
</dbReference>
<reference evidence="4 5" key="1">
    <citation type="journal article" date="2019" name="Emerg. Microbes Infect.">
        <title>Comprehensive subspecies identification of 175 nontuberculous mycobacteria species based on 7547 genomic profiles.</title>
        <authorList>
            <person name="Matsumoto Y."/>
            <person name="Kinjo T."/>
            <person name="Motooka D."/>
            <person name="Nabeya D."/>
            <person name="Jung N."/>
            <person name="Uechi K."/>
            <person name="Horii T."/>
            <person name="Iida T."/>
            <person name="Fujita J."/>
            <person name="Nakamura S."/>
        </authorList>
    </citation>
    <scope>NUCLEOTIDE SEQUENCE [LARGE SCALE GENOMIC DNA]</scope>
    <source>
        <strain evidence="4 5">JCM 12688</strain>
    </source>
</reference>
<feature type="domain" description="DUF1254" evidence="3">
    <location>
        <begin position="82"/>
        <end position="213"/>
    </location>
</feature>
<evidence type="ECO:0000256" key="1">
    <source>
        <dbReference type="SAM" id="SignalP"/>
    </source>
</evidence>
<keyword evidence="1" id="KW-0732">Signal</keyword>
<proteinExistence type="predicted"/>
<evidence type="ECO:0000259" key="3">
    <source>
        <dbReference type="Pfam" id="PF06863"/>
    </source>
</evidence>
<dbReference type="InterPro" id="IPR037050">
    <property type="entry name" value="DUF1254_sf"/>
</dbReference>
<feature type="signal peptide" evidence="1">
    <location>
        <begin position="1"/>
        <end position="22"/>
    </location>
</feature>
<dbReference type="InterPro" id="IPR010621">
    <property type="entry name" value="DUF1214"/>
</dbReference>
<dbReference type="Pfam" id="PF06863">
    <property type="entry name" value="DUF1254"/>
    <property type="match status" value="1"/>
</dbReference>
<dbReference type="RefSeq" id="WP_163685537.1">
    <property type="nucleotide sequence ID" value="NZ_AP022608.1"/>
</dbReference>
<dbReference type="Gene3D" id="2.60.120.600">
    <property type="entry name" value="Domain of unknown function DUF1214, C-terminal domain"/>
    <property type="match status" value="1"/>
</dbReference>
<evidence type="ECO:0000313" key="5">
    <source>
        <dbReference type="Proteomes" id="UP000466187"/>
    </source>
</evidence>
<dbReference type="PANTHER" id="PTHR36509:SF2">
    <property type="entry name" value="BLL3101 PROTEIN"/>
    <property type="match status" value="1"/>
</dbReference>
<organism evidence="4 5">
    <name type="scientific">Mycolicibacterium gadium</name>
    <name type="common">Mycobacterium gadium</name>
    <dbReference type="NCBI Taxonomy" id="1794"/>
    <lineage>
        <taxon>Bacteria</taxon>
        <taxon>Bacillati</taxon>
        <taxon>Actinomycetota</taxon>
        <taxon>Actinomycetes</taxon>
        <taxon>Mycobacteriales</taxon>
        <taxon>Mycobacteriaceae</taxon>
        <taxon>Mycolicibacterium</taxon>
    </lineage>
</organism>
<dbReference type="EMBL" id="AP022608">
    <property type="protein sequence ID" value="BBZ16733.1"/>
    <property type="molecule type" value="Genomic_DNA"/>
</dbReference>
<name>A0A7I7WJQ9_MYCGU</name>
<gene>
    <name evidence="4" type="ORF">MGAD_10680</name>
</gene>
<dbReference type="AlphaFoldDB" id="A0A7I7WJQ9"/>